<dbReference type="PROSITE" id="PS51331">
    <property type="entry name" value="THYX"/>
    <property type="match status" value="1"/>
</dbReference>
<feature type="binding site" evidence="1">
    <location>
        <position position="81"/>
    </location>
    <ligand>
        <name>FAD</name>
        <dbReference type="ChEBI" id="CHEBI:57692"/>
        <note>ligand shared between neighboring subunits</note>
    </ligand>
</feature>
<comment type="catalytic activity">
    <reaction evidence="1">
        <text>dUMP + (6R)-5,10-methylene-5,6,7,8-tetrahydrofolate + NADPH + H(+) = dTMP + (6S)-5,6,7,8-tetrahydrofolate + NADP(+)</text>
        <dbReference type="Rhea" id="RHEA:29043"/>
        <dbReference type="ChEBI" id="CHEBI:15378"/>
        <dbReference type="ChEBI" id="CHEBI:15636"/>
        <dbReference type="ChEBI" id="CHEBI:57453"/>
        <dbReference type="ChEBI" id="CHEBI:57783"/>
        <dbReference type="ChEBI" id="CHEBI:58349"/>
        <dbReference type="ChEBI" id="CHEBI:63528"/>
        <dbReference type="ChEBI" id="CHEBI:246422"/>
        <dbReference type="EC" id="2.1.1.148"/>
    </reaction>
</comment>
<dbReference type="GO" id="GO:0032259">
    <property type="term" value="P:methylation"/>
    <property type="evidence" value="ECO:0007669"/>
    <property type="project" value="UniProtKB-KW"/>
</dbReference>
<keyword evidence="1" id="KW-0274">FAD</keyword>
<comment type="subunit">
    <text evidence="1">Homotetramer.</text>
</comment>
<dbReference type="GO" id="GO:0006235">
    <property type="term" value="P:dTTP biosynthetic process"/>
    <property type="evidence" value="ECO:0007669"/>
    <property type="project" value="UniProtKB-UniRule"/>
</dbReference>
<organism evidence="2">
    <name type="scientific">uncultured Gemmatimonadota bacterium</name>
    <dbReference type="NCBI Taxonomy" id="203437"/>
    <lineage>
        <taxon>Bacteria</taxon>
        <taxon>Pseudomonadati</taxon>
        <taxon>Gemmatimonadota</taxon>
        <taxon>environmental samples</taxon>
    </lineage>
</organism>
<feature type="binding site" evidence="1">
    <location>
        <position position="114"/>
    </location>
    <ligand>
        <name>FAD</name>
        <dbReference type="ChEBI" id="CHEBI:57692"/>
        <note>ligand shared between neighboring subunits</note>
    </ligand>
</feature>
<keyword evidence="1" id="KW-0521">NADP</keyword>
<sequence length="260" mass="29123">MQIIREPRVTVIARQEFVYPEHINWESDSDVPGEVVAEFAGRLCYLSFGENAGLEGGHKSIPGRTSNEAYLANILQVKHGSVLEHAVWTLLIEGVSRSLTHELIRHRAGFGFSQVSQRYVDESDIAFVLPPEIREESRAFEIWSAACEQTLEGYRELLEELAEQVGDSGPATMRKKRARQAARSVLPNAAETKIVVTGNARAWRHFMEMRGSGSADMEIRRLSGHVLRAMHQEARHIFGDMHLVPSPDGVDMVESLHAKV</sequence>
<keyword evidence="1 2" id="KW-0808">Transferase</keyword>
<comment type="function">
    <text evidence="1">Catalyzes the reductive methylation of 2'-deoxyuridine-5'-monophosphate (dUMP) to 2'-deoxythymidine-5'-monophosphate (dTMP) while utilizing 5,10-methylenetetrahydrofolate (mTHF) as the methyl donor, and NADPH and FADH(2) as the reductant.</text>
</comment>
<dbReference type="AlphaFoldDB" id="A0A6J4N7I0"/>
<dbReference type="PANTHER" id="PTHR34934:SF1">
    <property type="entry name" value="FLAVIN-DEPENDENT THYMIDYLATE SYNTHASE"/>
    <property type="match status" value="1"/>
</dbReference>
<feature type="binding site" description="in other chain" evidence="1">
    <location>
        <begin position="114"/>
        <end position="118"/>
    </location>
    <ligand>
        <name>dUMP</name>
        <dbReference type="ChEBI" id="CHEBI:246422"/>
        <note>ligand shared between dimeric partners</note>
    </ligand>
</feature>
<dbReference type="GO" id="GO:0050797">
    <property type="term" value="F:thymidylate synthase (FAD) activity"/>
    <property type="evidence" value="ECO:0007669"/>
    <property type="project" value="UniProtKB-UniRule"/>
</dbReference>
<feature type="binding site" evidence="1">
    <location>
        <begin position="102"/>
        <end position="105"/>
    </location>
    <ligand>
        <name>dUMP</name>
        <dbReference type="ChEBI" id="CHEBI:246422"/>
        <note>ligand shared between dimeric partners</note>
    </ligand>
</feature>
<feature type="active site" description="Involved in ionization of N3 of dUMP, leading to its activation" evidence="1">
    <location>
        <position position="210"/>
    </location>
</feature>
<keyword evidence="1 2" id="KW-0489">Methyltransferase</keyword>
<feature type="binding site" evidence="1">
    <location>
        <position position="210"/>
    </location>
    <ligand>
        <name>dUMP</name>
        <dbReference type="ChEBI" id="CHEBI:246422"/>
        <note>ligand shared between dimeric partners</note>
    </ligand>
</feature>
<dbReference type="EMBL" id="CADCTV010001118">
    <property type="protein sequence ID" value="CAA9380225.1"/>
    <property type="molecule type" value="Genomic_DNA"/>
</dbReference>
<dbReference type="HAMAP" id="MF_01408">
    <property type="entry name" value="ThyX"/>
    <property type="match status" value="1"/>
</dbReference>
<feature type="binding site" evidence="1">
    <location>
        <begin position="199"/>
        <end position="201"/>
    </location>
    <ligand>
        <name>FAD</name>
        <dbReference type="ChEBI" id="CHEBI:57692"/>
        <note>ligand shared between neighboring subunits</note>
    </ligand>
</feature>
<dbReference type="GO" id="GO:0006231">
    <property type="term" value="P:dTMP biosynthetic process"/>
    <property type="evidence" value="ECO:0007669"/>
    <property type="project" value="UniProtKB-UniRule"/>
</dbReference>
<evidence type="ECO:0000256" key="1">
    <source>
        <dbReference type="HAMAP-Rule" id="MF_01408"/>
    </source>
</evidence>
<comment type="similarity">
    <text evidence="1">Belongs to the thymidylate synthase ThyX family.</text>
</comment>
<reference evidence="2" key="1">
    <citation type="submission" date="2020-02" db="EMBL/GenBank/DDBJ databases">
        <authorList>
            <person name="Meier V. D."/>
        </authorList>
    </citation>
    <scope>NUCLEOTIDE SEQUENCE</scope>
    <source>
        <strain evidence="2">AVDCRST_MAG89</strain>
    </source>
</reference>
<dbReference type="UniPathway" id="UPA00575"/>
<dbReference type="PANTHER" id="PTHR34934">
    <property type="entry name" value="FLAVIN-DEPENDENT THYMIDYLATE SYNTHASE"/>
    <property type="match status" value="1"/>
</dbReference>
<dbReference type="GO" id="GO:0004799">
    <property type="term" value="F:thymidylate synthase activity"/>
    <property type="evidence" value="ECO:0007669"/>
    <property type="project" value="TreeGrafter"/>
</dbReference>
<gene>
    <name evidence="1" type="primary">thyX</name>
    <name evidence="2" type="ORF">AVDCRST_MAG89-5325</name>
</gene>
<feature type="binding site" evidence="1">
    <location>
        <position position="205"/>
    </location>
    <ligand>
        <name>FAD</name>
        <dbReference type="ChEBI" id="CHEBI:57692"/>
        <note>ligand shared between neighboring subunits</note>
    </ligand>
</feature>
<keyword evidence="1" id="KW-0285">Flavoprotein</keyword>
<feature type="binding site" evidence="1">
    <location>
        <begin position="105"/>
        <end position="107"/>
    </location>
    <ligand>
        <name>FAD</name>
        <dbReference type="ChEBI" id="CHEBI:57692"/>
        <note>ligand shared between neighboring subunits</note>
    </ligand>
</feature>
<comment type="cofactor">
    <cofactor evidence="1">
        <name>FAD</name>
        <dbReference type="ChEBI" id="CHEBI:57692"/>
    </cofactor>
    <text evidence="1">Binds 4 FAD per tetramer. Each FAD binding site is formed by three monomers.</text>
</comment>
<evidence type="ECO:0000313" key="2">
    <source>
        <dbReference type="EMBL" id="CAA9380225.1"/>
    </source>
</evidence>
<name>A0A6J4N7I0_9BACT</name>
<dbReference type="Pfam" id="PF02511">
    <property type="entry name" value="Thy1"/>
    <property type="match status" value="1"/>
</dbReference>
<feature type="binding site" description="in other chain" evidence="1">
    <location>
        <position position="183"/>
    </location>
    <ligand>
        <name>dUMP</name>
        <dbReference type="ChEBI" id="CHEBI:246422"/>
        <note>ligand shared between dimeric partners</note>
    </ligand>
</feature>
<comment type="pathway">
    <text evidence="1">Pyrimidine metabolism; dTTP biosynthesis.</text>
</comment>
<dbReference type="GO" id="GO:0070402">
    <property type="term" value="F:NADPH binding"/>
    <property type="evidence" value="ECO:0007669"/>
    <property type="project" value="TreeGrafter"/>
</dbReference>
<dbReference type="EC" id="2.1.1.148" evidence="1"/>
<dbReference type="InterPro" id="IPR036098">
    <property type="entry name" value="Thymidylate_synthase_ThyX_sf"/>
</dbReference>
<keyword evidence="1" id="KW-0545">Nucleotide biosynthesis</keyword>
<dbReference type="NCBIfam" id="TIGR02170">
    <property type="entry name" value="thyX"/>
    <property type="match status" value="1"/>
</dbReference>
<dbReference type="CDD" id="cd20175">
    <property type="entry name" value="ThyX"/>
    <property type="match status" value="1"/>
</dbReference>
<accession>A0A6J4N7I0</accession>
<dbReference type="InterPro" id="IPR003669">
    <property type="entry name" value="Thymidylate_synthase_ThyX"/>
</dbReference>
<dbReference type="GO" id="GO:0050660">
    <property type="term" value="F:flavin adenine dinucleotide binding"/>
    <property type="evidence" value="ECO:0007669"/>
    <property type="project" value="UniProtKB-UniRule"/>
</dbReference>
<dbReference type="SUPFAM" id="SSF69796">
    <property type="entry name" value="Thymidylate synthase-complementing protein Thy1"/>
    <property type="match status" value="1"/>
</dbReference>
<dbReference type="Gene3D" id="3.30.1360.170">
    <property type="match status" value="1"/>
</dbReference>
<protein>
    <recommendedName>
        <fullName evidence="1">Flavin-dependent thymidylate synthase</fullName>
        <shortName evidence="1">FDTS</shortName>
        <ecNumber evidence="1">2.1.1.148</ecNumber>
    </recommendedName>
    <alternativeName>
        <fullName evidence="1">FAD-dependent thymidylate synthase</fullName>
    </alternativeName>
    <alternativeName>
        <fullName evidence="1">Thymidylate synthase ThyX</fullName>
        <shortName evidence="1">TS</shortName>
        <shortName evidence="1">TSase</shortName>
    </alternativeName>
</protein>
<proteinExistence type="inferred from homology"/>